<comment type="similarity">
    <text evidence="2 7">Belongs to the concentrative nucleoside transporter (CNT) (TC 2.A.41) family.</text>
</comment>
<evidence type="ECO:0000313" key="12">
    <source>
        <dbReference type="Proteomes" id="UP001209854"/>
    </source>
</evidence>
<evidence type="ECO:0000256" key="1">
    <source>
        <dbReference type="ARBA" id="ARBA00004651"/>
    </source>
</evidence>
<keyword evidence="6 7" id="KW-0472">Membrane</keyword>
<evidence type="ECO:0000259" key="9">
    <source>
        <dbReference type="Pfam" id="PF07662"/>
    </source>
</evidence>
<dbReference type="EMBL" id="JAPFCC010000001">
    <property type="protein sequence ID" value="MCW7553131.1"/>
    <property type="molecule type" value="Genomic_DNA"/>
</dbReference>
<evidence type="ECO:0000256" key="3">
    <source>
        <dbReference type="ARBA" id="ARBA00022475"/>
    </source>
</evidence>
<keyword evidence="7" id="KW-0813">Transport</keyword>
<feature type="transmembrane region" description="Helical" evidence="7">
    <location>
        <begin position="20"/>
        <end position="42"/>
    </location>
</feature>
<dbReference type="PANTHER" id="PTHR10590">
    <property type="entry name" value="SODIUM/NUCLEOSIDE COTRANSPORTER"/>
    <property type="match status" value="1"/>
</dbReference>
<keyword evidence="5 7" id="KW-1133">Transmembrane helix</keyword>
<comment type="subcellular location">
    <subcellularLocation>
        <location evidence="1">Cell membrane</location>
        <topology evidence="1">Multi-pass membrane protein</topology>
    </subcellularLocation>
</comment>
<keyword evidence="12" id="KW-1185">Reference proteome</keyword>
<dbReference type="InterPro" id="IPR018270">
    <property type="entry name" value="C_nuclsd_transpt_met_bac"/>
</dbReference>
<organism evidence="11 12">
    <name type="scientific">Endozoicomonas gorgoniicola</name>
    <dbReference type="NCBI Taxonomy" id="1234144"/>
    <lineage>
        <taxon>Bacteria</taxon>
        <taxon>Pseudomonadati</taxon>
        <taxon>Pseudomonadota</taxon>
        <taxon>Gammaproteobacteria</taxon>
        <taxon>Oceanospirillales</taxon>
        <taxon>Endozoicomonadaceae</taxon>
        <taxon>Endozoicomonas</taxon>
    </lineage>
</organism>
<dbReference type="InterPro" id="IPR008276">
    <property type="entry name" value="C_nuclsd_transpt"/>
</dbReference>
<comment type="caution">
    <text evidence="11">The sequence shown here is derived from an EMBL/GenBank/DDBJ whole genome shotgun (WGS) entry which is preliminary data.</text>
</comment>
<dbReference type="Pfam" id="PF07670">
    <property type="entry name" value="Gate"/>
    <property type="match status" value="1"/>
</dbReference>
<feature type="transmembrane region" description="Helical" evidence="7">
    <location>
        <begin position="253"/>
        <end position="276"/>
    </location>
</feature>
<feature type="transmembrane region" description="Helical" evidence="7">
    <location>
        <begin position="378"/>
        <end position="399"/>
    </location>
</feature>
<feature type="domain" description="Concentrative nucleoside transporter N-terminal" evidence="8">
    <location>
        <begin position="1"/>
        <end position="72"/>
    </location>
</feature>
<evidence type="ECO:0000256" key="7">
    <source>
        <dbReference type="RuleBase" id="RU362018"/>
    </source>
</evidence>
<keyword evidence="4 7" id="KW-0812">Transmembrane</keyword>
<evidence type="ECO:0000259" key="8">
    <source>
        <dbReference type="Pfam" id="PF01773"/>
    </source>
</evidence>
<feature type="domain" description="Nucleoside transporter/FeoB GTPase Gate" evidence="10">
    <location>
        <begin position="83"/>
        <end position="180"/>
    </location>
</feature>
<sequence>MLVILSTAYFFSEAKQAVKWKTIGAALLVQVSIGAFALYVPIGQTVLAGMSAGVQQVLSYANDGINFLFGDLGGFKLGFIFAIHVLMVIVFFSALIAVLYHLGIMQLIIRVIGGGLQKFLGTSRAESFSATANIFVGQTEAPLVVRPFIAKMTRSELFAIMAGGLSTIAGGVLAGFASMGISVEYLITASFMAAPGGLLMAKMLVPETEPEKISNEEADADIDESDKPANVFDAAAQGAANGAGLAANVGAMLVAFISLIALLNGILGGLGGLVGFDGLTLQTILGYLFSPVALVMGVPLSEATTFGSLLGQKLVMNEFVAYVDFTNVRETLSAHSQAIITFALCGFANLSSIAILLGGIGGMAPNRRKEIAQMGMRAVLAGTFANLMSASIAGIFIAIA</sequence>
<gene>
    <name evidence="11" type="ORF">NX722_10885</name>
</gene>
<dbReference type="InterPro" id="IPR011642">
    <property type="entry name" value="Gate_dom"/>
</dbReference>
<evidence type="ECO:0000256" key="4">
    <source>
        <dbReference type="ARBA" id="ARBA00022692"/>
    </source>
</evidence>
<dbReference type="PANTHER" id="PTHR10590:SF4">
    <property type="entry name" value="SOLUTE CARRIER FAMILY 28 MEMBER 3"/>
    <property type="match status" value="1"/>
</dbReference>
<dbReference type="Proteomes" id="UP001209854">
    <property type="component" value="Unassembled WGS sequence"/>
</dbReference>
<dbReference type="Pfam" id="PF01773">
    <property type="entry name" value="Nucleos_tra2_N"/>
    <property type="match status" value="1"/>
</dbReference>
<comment type="caution">
    <text evidence="7">Lacks conserved residue(s) required for the propagation of feature annotation.</text>
</comment>
<accession>A0ABT3MUR7</accession>
<feature type="transmembrane region" description="Helical" evidence="7">
    <location>
        <begin position="77"/>
        <end position="100"/>
    </location>
</feature>
<keyword evidence="3" id="KW-1003">Cell membrane</keyword>
<feature type="transmembrane region" description="Helical" evidence="7">
    <location>
        <begin position="157"/>
        <end position="179"/>
    </location>
</feature>
<dbReference type="InterPro" id="IPR011657">
    <property type="entry name" value="CNT_C_dom"/>
</dbReference>
<evidence type="ECO:0000313" key="11">
    <source>
        <dbReference type="EMBL" id="MCW7553131.1"/>
    </source>
</evidence>
<evidence type="ECO:0000259" key="10">
    <source>
        <dbReference type="Pfam" id="PF07670"/>
    </source>
</evidence>
<dbReference type="NCBIfam" id="TIGR00804">
    <property type="entry name" value="nupC"/>
    <property type="match status" value="1"/>
</dbReference>
<protein>
    <recommendedName>
        <fullName evidence="7">Nucleoside permease</fullName>
    </recommendedName>
</protein>
<proteinExistence type="inferred from homology"/>
<dbReference type="Pfam" id="PF07662">
    <property type="entry name" value="Nucleos_tra2_C"/>
    <property type="match status" value="1"/>
</dbReference>
<evidence type="ECO:0000256" key="2">
    <source>
        <dbReference type="ARBA" id="ARBA00009033"/>
    </source>
</evidence>
<name>A0ABT3MUR7_9GAMM</name>
<reference evidence="11 12" key="1">
    <citation type="submission" date="2022-10" db="EMBL/GenBank/DDBJ databases">
        <title>High-quality genome sequences of two octocoral-associated bacteria, Endozoicomonas euniceicola EF212 and Endozoicomonas gorgoniicola PS125.</title>
        <authorList>
            <person name="Chiou Y.-J."/>
            <person name="Chen Y.-H."/>
        </authorList>
    </citation>
    <scope>NUCLEOTIDE SEQUENCE [LARGE SCALE GENOMIC DNA]</scope>
    <source>
        <strain evidence="11 12">PS125</strain>
    </source>
</reference>
<dbReference type="InterPro" id="IPR002668">
    <property type="entry name" value="CNT_N_dom"/>
</dbReference>
<feature type="domain" description="Concentrative nucleoside transporter C-terminal" evidence="9">
    <location>
        <begin position="185"/>
        <end position="394"/>
    </location>
</feature>
<evidence type="ECO:0000256" key="6">
    <source>
        <dbReference type="ARBA" id="ARBA00023136"/>
    </source>
</evidence>
<feature type="transmembrane region" description="Helical" evidence="7">
    <location>
        <begin position="338"/>
        <end position="357"/>
    </location>
</feature>
<evidence type="ECO:0000256" key="5">
    <source>
        <dbReference type="ARBA" id="ARBA00022989"/>
    </source>
</evidence>